<dbReference type="EMBL" id="VVXJ01000010">
    <property type="protein sequence ID" value="KAA2376214.1"/>
    <property type="molecule type" value="Genomic_DNA"/>
</dbReference>
<evidence type="ECO:0000313" key="3">
    <source>
        <dbReference type="Proteomes" id="UP000322658"/>
    </source>
</evidence>
<dbReference type="RefSeq" id="WP_022061089.1">
    <property type="nucleotide sequence ID" value="NZ_CATVWL010000005.1"/>
</dbReference>
<dbReference type="PANTHER" id="PTHR11669:SF8">
    <property type="entry name" value="DNA POLYMERASE III SUBUNIT DELTA"/>
    <property type="match status" value="1"/>
</dbReference>
<dbReference type="GO" id="GO:0006261">
    <property type="term" value="P:DNA-templated DNA replication"/>
    <property type="evidence" value="ECO:0007669"/>
    <property type="project" value="TreeGrafter"/>
</dbReference>
<organism evidence="2 3">
    <name type="scientific">Alistipes shahii</name>
    <dbReference type="NCBI Taxonomy" id="328814"/>
    <lineage>
        <taxon>Bacteria</taxon>
        <taxon>Pseudomonadati</taxon>
        <taxon>Bacteroidota</taxon>
        <taxon>Bacteroidia</taxon>
        <taxon>Bacteroidales</taxon>
        <taxon>Rikenellaceae</taxon>
        <taxon>Alistipes</taxon>
    </lineage>
</organism>
<evidence type="ECO:0000313" key="1">
    <source>
        <dbReference type="EMBL" id="KAA2371681.1"/>
    </source>
</evidence>
<dbReference type="Proteomes" id="UP000322658">
    <property type="component" value="Unassembled WGS sequence"/>
</dbReference>
<comment type="caution">
    <text evidence="2">The sequence shown here is derived from an EMBL/GenBank/DDBJ whole genome shotgun (WGS) entry which is preliminary data.</text>
</comment>
<protein>
    <submittedName>
        <fullName evidence="2">DNA polymerase III subunit delta</fullName>
    </submittedName>
</protein>
<dbReference type="Pfam" id="PF13177">
    <property type="entry name" value="DNA_pol3_delta2"/>
    <property type="match status" value="1"/>
</dbReference>
<dbReference type="SUPFAM" id="SSF52540">
    <property type="entry name" value="P-loop containing nucleoside triphosphate hydrolases"/>
    <property type="match status" value="1"/>
</dbReference>
<dbReference type="InterPro" id="IPR027417">
    <property type="entry name" value="P-loop_NTPase"/>
</dbReference>
<proteinExistence type="predicted"/>
<gene>
    <name evidence="2" type="ORF">F2Y07_06030</name>
    <name evidence="1" type="ORF">F2Y13_02520</name>
</gene>
<dbReference type="Proteomes" id="UP000323567">
    <property type="component" value="Unassembled WGS sequence"/>
</dbReference>
<reference evidence="3 4" key="1">
    <citation type="journal article" date="2019" name="Nat. Med.">
        <title>A library of human gut bacterial isolates paired with longitudinal multiomics data enables mechanistic microbiome research.</title>
        <authorList>
            <person name="Poyet M."/>
            <person name="Groussin M."/>
            <person name="Gibbons S.M."/>
            <person name="Avila-Pacheco J."/>
            <person name="Jiang X."/>
            <person name="Kearney S.M."/>
            <person name="Perrotta A.R."/>
            <person name="Berdy B."/>
            <person name="Zhao S."/>
            <person name="Lieberman T.D."/>
            <person name="Swanson P.K."/>
            <person name="Smith M."/>
            <person name="Roesemann S."/>
            <person name="Alexander J.E."/>
            <person name="Rich S.A."/>
            <person name="Livny J."/>
            <person name="Vlamakis H."/>
            <person name="Clish C."/>
            <person name="Bullock K."/>
            <person name="Deik A."/>
            <person name="Scott J."/>
            <person name="Pierce K.A."/>
            <person name="Xavier R.J."/>
            <person name="Alm E.J."/>
        </authorList>
    </citation>
    <scope>NUCLEOTIDE SEQUENCE [LARGE SCALE GENOMIC DNA]</scope>
    <source>
        <strain evidence="2 3">BIOML-A1</strain>
        <strain evidence="1 4">BIOML-A2</strain>
    </source>
</reference>
<dbReference type="EMBL" id="VVXK01000002">
    <property type="protein sequence ID" value="KAA2371681.1"/>
    <property type="molecule type" value="Genomic_DNA"/>
</dbReference>
<accession>A0A5B3GRA4</accession>
<sequence length="381" mass="42795">MRFADITGQEDLKRHLTQSVDAGRVSHAQLFTGTAGSGALAVAVAYVQYLCCRHRSGGDSCGECPDCRQIAALAHPDLHLVFPVNKQGKKSGEVMRSDEFLPQFRALFAERGGYFSPQDWYDRLDLGKTLKGMIAAREADEIIRKLSFKSFEADYKTMLIWLPEAMNEEAANKILKILEEPWDRTLFILVCEHPDRLLPTIVSRTQEVCVPRIAPDVLERVAQQRGVADPLQARNMARLAGGDLLELGHLVAGESDAMRKEHFDLFCSLMRLSYNDRHLELVAWAEDAAQLTREQQRAFLRDAARLLRESFMLHAGIREVSYLWGEELAFCSKFAPFVGPRNIEPLIAEIESAAAQIAQNGNPTIVFTHFALSVSKMIKHL</sequence>
<evidence type="ECO:0000313" key="4">
    <source>
        <dbReference type="Proteomes" id="UP000323567"/>
    </source>
</evidence>
<evidence type="ECO:0000313" key="2">
    <source>
        <dbReference type="EMBL" id="KAA2376214.1"/>
    </source>
</evidence>
<dbReference type="Gene3D" id="3.40.50.300">
    <property type="entry name" value="P-loop containing nucleotide triphosphate hydrolases"/>
    <property type="match status" value="1"/>
</dbReference>
<dbReference type="PANTHER" id="PTHR11669">
    <property type="entry name" value="REPLICATION FACTOR C / DNA POLYMERASE III GAMMA-TAU SUBUNIT"/>
    <property type="match status" value="1"/>
</dbReference>
<dbReference type="AlphaFoldDB" id="A0A5B3GRA4"/>
<dbReference type="InterPro" id="IPR050238">
    <property type="entry name" value="DNA_Rep/Repair_Clamp_Loader"/>
</dbReference>
<name>A0A5B3GRA4_9BACT</name>